<protein>
    <submittedName>
        <fullName evidence="1">Enoyl-CoA hydratase/isomerase family protein</fullName>
    </submittedName>
</protein>
<proteinExistence type="predicted"/>
<gene>
    <name evidence="1" type="ORF">GCM10009864_60910</name>
</gene>
<comment type="caution">
    <text evidence="1">The sequence shown here is derived from an EMBL/GenBank/DDBJ whole genome shotgun (WGS) entry which is preliminary data.</text>
</comment>
<dbReference type="SUPFAM" id="SSF52096">
    <property type="entry name" value="ClpP/crotonase"/>
    <property type="match status" value="1"/>
</dbReference>
<organism evidence="1 2">
    <name type="scientific">Streptomyces lunalinharesii</name>
    <dbReference type="NCBI Taxonomy" id="333384"/>
    <lineage>
        <taxon>Bacteria</taxon>
        <taxon>Bacillati</taxon>
        <taxon>Actinomycetota</taxon>
        <taxon>Actinomycetes</taxon>
        <taxon>Kitasatosporales</taxon>
        <taxon>Streptomycetaceae</taxon>
        <taxon>Streptomyces</taxon>
    </lineage>
</organism>
<dbReference type="PANTHER" id="PTHR11941:SF54">
    <property type="entry name" value="ENOYL-COA HYDRATASE, MITOCHONDRIAL"/>
    <property type="match status" value="1"/>
</dbReference>
<dbReference type="Pfam" id="PF00378">
    <property type="entry name" value="ECH_1"/>
    <property type="match status" value="1"/>
</dbReference>
<dbReference type="InterPro" id="IPR001753">
    <property type="entry name" value="Enoyl-CoA_hydra/iso"/>
</dbReference>
<evidence type="ECO:0000313" key="1">
    <source>
        <dbReference type="EMBL" id="GAA2680302.1"/>
    </source>
</evidence>
<sequence length="296" mass="31379">MTHAYSALTVSVTGGVAQATIDNPPLNLFDSTLLLDLDRFADSMSGNHDVRVIVFDSADPDFFVAHGDMTMADDPASFAELPIAPDEDQSLNPMMRLHERIRSLPQVTIAKLRGLARGGGAELLSAMDMRFASLEHAGLGQIECGMGIIPGAGGTAYLPDLVGRARALEIILGWQLIDAATAERIGWVNRAVPSAELDHVVDTLAARIAALPPGVARAAVEAVDAATESTTHGLRKANELFGSLFAEPVAGRFTRAALAAGAHTRDGERHLEDIVETIVDKLTPTPGPAEPRPLER</sequence>
<dbReference type="PANTHER" id="PTHR11941">
    <property type="entry name" value="ENOYL-COA HYDRATASE-RELATED"/>
    <property type="match status" value="1"/>
</dbReference>
<accession>A0ABP6F026</accession>
<keyword evidence="2" id="KW-1185">Reference proteome</keyword>
<dbReference type="Gene3D" id="3.90.226.10">
    <property type="entry name" value="2-enoyl-CoA Hydratase, Chain A, domain 1"/>
    <property type="match status" value="1"/>
</dbReference>
<dbReference type="CDD" id="cd06558">
    <property type="entry name" value="crotonase-like"/>
    <property type="match status" value="1"/>
</dbReference>
<evidence type="ECO:0000313" key="2">
    <source>
        <dbReference type="Proteomes" id="UP001500994"/>
    </source>
</evidence>
<reference evidence="2" key="1">
    <citation type="journal article" date="2019" name="Int. J. Syst. Evol. Microbiol.">
        <title>The Global Catalogue of Microorganisms (GCM) 10K type strain sequencing project: providing services to taxonomists for standard genome sequencing and annotation.</title>
        <authorList>
            <consortium name="The Broad Institute Genomics Platform"/>
            <consortium name="The Broad Institute Genome Sequencing Center for Infectious Disease"/>
            <person name="Wu L."/>
            <person name="Ma J."/>
        </authorList>
    </citation>
    <scope>NUCLEOTIDE SEQUENCE [LARGE SCALE GENOMIC DNA]</scope>
    <source>
        <strain evidence="2">JCM 16374</strain>
    </source>
</reference>
<dbReference type="InterPro" id="IPR029045">
    <property type="entry name" value="ClpP/crotonase-like_dom_sf"/>
</dbReference>
<name>A0ABP6F026_9ACTN</name>
<dbReference type="EMBL" id="BAAARK010000025">
    <property type="protein sequence ID" value="GAA2680302.1"/>
    <property type="molecule type" value="Genomic_DNA"/>
</dbReference>
<dbReference type="Proteomes" id="UP001500994">
    <property type="component" value="Unassembled WGS sequence"/>
</dbReference>